<evidence type="ECO:0000256" key="9">
    <source>
        <dbReference type="ARBA" id="ARBA00023254"/>
    </source>
</evidence>
<feature type="region of interest" description="Disordered" evidence="11">
    <location>
        <begin position="116"/>
        <end position="146"/>
    </location>
</feature>
<dbReference type="FunFam" id="2.170.260.10:FF:000003">
    <property type="entry name" value="Piwi-like RNA-mediated gene silencing 2"/>
    <property type="match status" value="1"/>
</dbReference>
<dbReference type="GO" id="GO:0003723">
    <property type="term" value="F:RNA binding"/>
    <property type="evidence" value="ECO:0007669"/>
    <property type="project" value="UniProtKB-KW"/>
</dbReference>
<dbReference type="InterPro" id="IPR003100">
    <property type="entry name" value="PAZ_dom"/>
</dbReference>
<dbReference type="KEGG" id="pcw:110220346"/>
<dbReference type="RefSeq" id="XP_020860014.1">
    <property type="nucleotide sequence ID" value="XM_021004355.1"/>
</dbReference>
<dbReference type="GeneID" id="110220346"/>
<dbReference type="SUPFAM" id="SSF53098">
    <property type="entry name" value="Ribonuclease H-like"/>
    <property type="match status" value="1"/>
</dbReference>
<evidence type="ECO:0000259" key="13">
    <source>
        <dbReference type="PROSITE" id="PS50822"/>
    </source>
</evidence>
<name>A0A6P5LUP4_PHACI</name>
<evidence type="ECO:0000256" key="10">
    <source>
        <dbReference type="ARBA" id="ARBA00038291"/>
    </source>
</evidence>
<dbReference type="CDD" id="cd04658">
    <property type="entry name" value="Piwi_piwi-like_Euk"/>
    <property type="match status" value="1"/>
</dbReference>
<proteinExistence type="inferred from homology"/>
<feature type="region of interest" description="Disordered" evidence="11">
    <location>
        <begin position="1"/>
        <end position="83"/>
    </location>
</feature>
<dbReference type="InterPro" id="IPR036085">
    <property type="entry name" value="PAZ_dom_sf"/>
</dbReference>
<evidence type="ECO:0000313" key="14">
    <source>
        <dbReference type="Proteomes" id="UP000515140"/>
    </source>
</evidence>
<evidence type="ECO:0000259" key="12">
    <source>
        <dbReference type="PROSITE" id="PS50821"/>
    </source>
</evidence>
<dbReference type="FunFam" id="3.30.420.10:FF:000014">
    <property type="entry name" value="Piwi-like RNA-mediated gene silencing 1"/>
    <property type="match status" value="1"/>
</dbReference>
<dbReference type="Gene3D" id="3.30.420.10">
    <property type="entry name" value="Ribonuclease H-like superfamily/Ribonuclease H"/>
    <property type="match status" value="1"/>
</dbReference>
<sequence>MSGRARKNRMARGRLPQKAQSGAPVEGEQPGNGSSRGQQRQRQGRQAPEPAAALEVAPAPASTQARGGAEISAQPSATARAPTCAEILTRPAGRARAPAWARAAVPIRPPLAPAPASELVRHEEPRGAEGGAEVGASTFPEEEGQVSARLRELTQRKKQRGKQNIHDIGVNTRQNLRHFIECKRGTSGTVVQLKTNHFRLTALPQWALYQYHVNFNPQMDSKRLRSVLLDVHKQLLGKCYSFDGAILFLCHRLRNKVTEVFSQTHSGENVRITITLTNELLPNSPTCLQFYNIIFKRFLNTMNLVQIGRNFYDICNGAEDMRDLRFNICPGFITSILQYENDIMLCTDVSHKVVRKDTVLDLINDFQRSGRHTAREDILKEIRGQIVYTKHNNRTYRVDDIDWEQNPRSTFEKDGSDISFLNYYRQQYRAAITDLEQPVLVSLPKRKKGPDGRLKSPALLMPELCNLTGLTRSMRMNDRVTKNIANRTRLSPEKRYSELQKLVDNIHRNTDVQRELQEWGLDFDKQSLSLTARVLPVQKLNEDRRAMSICCTDWSKEIKRGQLSYPKPLNNWLLVFNYENERLAQILWEKLNITTRALGINLRPPLQCPVEDKIEEYLKVLEKNITPQTQIAVCLLPNNKKDKYDAIKKYLCVTHPVPSQCIVAETLNRPQILLSVVTRLALQMNCKIGGHLWKISMPLTDAMFVGIDCYHDTASGCESVAGFVASLDTSLTKWYSWCFLQKPGQEFLDGLMSCLETALGAWKKNNKQCPLPKFIFVYRDGVGDGQLQTMVDYEVPQILRCLNSHPNYSYKLVVIVVKKRLNARFFVEKNGRLENPSAGTVIDVEVTRPEWYDFFIISQSVRVGTVMPTHYNVIFDNTDLTPDQIQCLTYKLCYMYYNWTGVIRVPAPCQYAHKLAFLVGQSIRKNPHKALSDSLYYL</sequence>
<dbReference type="GO" id="GO:0031047">
    <property type="term" value="P:regulatory ncRNA-mediated gene silencing"/>
    <property type="evidence" value="ECO:0007669"/>
    <property type="project" value="UniProtKB-KW"/>
</dbReference>
<dbReference type="SMART" id="SM00949">
    <property type="entry name" value="PAZ"/>
    <property type="match status" value="1"/>
</dbReference>
<evidence type="ECO:0000256" key="6">
    <source>
        <dbReference type="ARBA" id="ARBA00022871"/>
    </source>
</evidence>
<evidence type="ECO:0000256" key="11">
    <source>
        <dbReference type="SAM" id="MobiDB-lite"/>
    </source>
</evidence>
<dbReference type="GO" id="GO:0051321">
    <property type="term" value="P:meiotic cell cycle"/>
    <property type="evidence" value="ECO:0007669"/>
    <property type="project" value="UniProtKB-KW"/>
</dbReference>
<dbReference type="Pfam" id="PF02170">
    <property type="entry name" value="PAZ"/>
    <property type="match status" value="1"/>
</dbReference>
<evidence type="ECO:0000313" key="15">
    <source>
        <dbReference type="RefSeq" id="XP_020860014.1"/>
    </source>
</evidence>
<keyword evidence="3" id="KW-0963">Cytoplasm</keyword>
<keyword evidence="4" id="KW-0221">Differentiation</keyword>
<dbReference type="GO" id="GO:0007283">
    <property type="term" value="P:spermatogenesis"/>
    <property type="evidence" value="ECO:0007669"/>
    <property type="project" value="UniProtKB-KW"/>
</dbReference>
<evidence type="ECO:0000256" key="2">
    <source>
        <dbReference type="ARBA" id="ARBA00022473"/>
    </source>
</evidence>
<dbReference type="GO" id="GO:0006417">
    <property type="term" value="P:regulation of translation"/>
    <property type="evidence" value="ECO:0007669"/>
    <property type="project" value="UniProtKB-KW"/>
</dbReference>
<evidence type="ECO:0000256" key="5">
    <source>
        <dbReference type="ARBA" id="ARBA00022845"/>
    </source>
</evidence>
<dbReference type="InterPro" id="IPR036397">
    <property type="entry name" value="RNaseH_sf"/>
</dbReference>
<dbReference type="Gene3D" id="2.170.260.10">
    <property type="entry name" value="paz domain"/>
    <property type="match status" value="1"/>
</dbReference>
<dbReference type="Pfam" id="PF23278">
    <property type="entry name" value="Piwi_N"/>
    <property type="match status" value="1"/>
</dbReference>
<dbReference type="SMART" id="SM00950">
    <property type="entry name" value="Piwi"/>
    <property type="match status" value="1"/>
</dbReference>
<dbReference type="PANTHER" id="PTHR22891">
    <property type="entry name" value="EUKARYOTIC TRANSLATION INITIATION FACTOR 2C"/>
    <property type="match status" value="1"/>
</dbReference>
<evidence type="ECO:0000256" key="8">
    <source>
        <dbReference type="ARBA" id="ARBA00023158"/>
    </source>
</evidence>
<dbReference type="CDD" id="cd02845">
    <property type="entry name" value="PAZ_piwi_like"/>
    <property type="match status" value="1"/>
</dbReference>
<dbReference type="PROSITE" id="PS50821">
    <property type="entry name" value="PAZ"/>
    <property type="match status" value="1"/>
</dbReference>
<accession>A0A6P5LUP4</accession>
<comment type="subcellular location">
    <subcellularLocation>
        <location evidence="1">Cytoplasm</location>
    </subcellularLocation>
</comment>
<keyword evidence="9" id="KW-0469">Meiosis</keyword>
<organism evidence="14 15">
    <name type="scientific">Phascolarctos cinereus</name>
    <name type="common">Koala</name>
    <dbReference type="NCBI Taxonomy" id="38626"/>
    <lineage>
        <taxon>Eukaryota</taxon>
        <taxon>Metazoa</taxon>
        <taxon>Chordata</taxon>
        <taxon>Craniata</taxon>
        <taxon>Vertebrata</taxon>
        <taxon>Euteleostomi</taxon>
        <taxon>Mammalia</taxon>
        <taxon>Metatheria</taxon>
        <taxon>Diprotodontia</taxon>
        <taxon>Phascolarctidae</taxon>
        <taxon>Phascolarctos</taxon>
    </lineage>
</organism>
<gene>
    <name evidence="15" type="primary">PIWIL1</name>
</gene>
<keyword evidence="8" id="KW-0943">RNA-mediated gene silencing</keyword>
<keyword evidence="14" id="KW-1185">Reference proteome</keyword>
<keyword evidence="5" id="KW-0810">Translation regulation</keyword>
<dbReference type="InterPro" id="IPR003165">
    <property type="entry name" value="Piwi"/>
</dbReference>
<dbReference type="GO" id="GO:0005737">
    <property type="term" value="C:cytoplasm"/>
    <property type="evidence" value="ECO:0007669"/>
    <property type="project" value="UniProtKB-SubCell"/>
</dbReference>
<dbReference type="CTD" id="9271"/>
<feature type="compositionally biased region" description="Low complexity" evidence="11">
    <location>
        <begin position="29"/>
        <end position="61"/>
    </location>
</feature>
<dbReference type="SUPFAM" id="SSF101690">
    <property type="entry name" value="PAZ domain"/>
    <property type="match status" value="1"/>
</dbReference>
<dbReference type="GO" id="GO:0030154">
    <property type="term" value="P:cell differentiation"/>
    <property type="evidence" value="ECO:0007669"/>
    <property type="project" value="UniProtKB-KW"/>
</dbReference>
<dbReference type="AlphaFoldDB" id="A0A6P5LUP4"/>
<feature type="compositionally biased region" description="Basic residues" evidence="11">
    <location>
        <begin position="1"/>
        <end position="12"/>
    </location>
</feature>
<dbReference type="Pfam" id="PF02171">
    <property type="entry name" value="Piwi"/>
    <property type="match status" value="1"/>
</dbReference>
<keyword evidence="6" id="KW-0744">Spermatogenesis</keyword>
<keyword evidence="7" id="KW-0694">RNA-binding</keyword>
<evidence type="ECO:0000256" key="1">
    <source>
        <dbReference type="ARBA" id="ARBA00004496"/>
    </source>
</evidence>
<comment type="similarity">
    <text evidence="10">Belongs to the argonaute family. Piwi subfamily.</text>
</comment>
<dbReference type="InterPro" id="IPR012337">
    <property type="entry name" value="RNaseH-like_sf"/>
</dbReference>
<reference evidence="15" key="1">
    <citation type="submission" date="2025-08" db="UniProtKB">
        <authorList>
            <consortium name="RefSeq"/>
        </authorList>
    </citation>
    <scope>IDENTIFICATION</scope>
    <source>
        <tissue evidence="15">Spleen</tissue>
    </source>
</reference>
<evidence type="ECO:0000256" key="4">
    <source>
        <dbReference type="ARBA" id="ARBA00022782"/>
    </source>
</evidence>
<keyword evidence="2" id="KW-0217">Developmental protein</keyword>
<feature type="domain" description="PAZ" evidence="12">
    <location>
        <begin position="358"/>
        <end position="469"/>
    </location>
</feature>
<dbReference type="Gene3D" id="3.40.50.2300">
    <property type="match status" value="1"/>
</dbReference>
<feature type="domain" description="Piwi" evidence="13">
    <location>
        <begin position="631"/>
        <end position="924"/>
    </location>
</feature>
<dbReference type="InParanoid" id="A0A6P5LUP4"/>
<protein>
    <submittedName>
        <fullName evidence="15">Piwi-like protein 1 isoform X1</fullName>
    </submittedName>
</protein>
<dbReference type="PROSITE" id="PS50822">
    <property type="entry name" value="PIWI"/>
    <property type="match status" value="1"/>
</dbReference>
<evidence type="ECO:0000256" key="3">
    <source>
        <dbReference type="ARBA" id="ARBA00022490"/>
    </source>
</evidence>
<evidence type="ECO:0000256" key="7">
    <source>
        <dbReference type="ARBA" id="ARBA00022884"/>
    </source>
</evidence>
<dbReference type="Proteomes" id="UP000515140">
    <property type="component" value="Unplaced"/>
</dbReference>